<comment type="caution">
    <text evidence="2">The sequence shown here is derived from an EMBL/GenBank/DDBJ whole genome shotgun (WGS) entry which is preliminary data.</text>
</comment>
<accession>A0A918MSZ7</accession>
<evidence type="ECO:0000256" key="1">
    <source>
        <dbReference type="SAM" id="SignalP"/>
    </source>
</evidence>
<protein>
    <recommendedName>
        <fullName evidence="4">Chitinase</fullName>
    </recommendedName>
</protein>
<dbReference type="EMBL" id="BMUE01000008">
    <property type="protein sequence ID" value="GGW58411.1"/>
    <property type="molecule type" value="Genomic_DNA"/>
</dbReference>
<keyword evidence="3" id="KW-1185">Reference proteome</keyword>
<proteinExistence type="predicted"/>
<reference evidence="2" key="1">
    <citation type="journal article" date="2014" name="Int. J. Syst. Evol. Microbiol.">
        <title>Complete genome sequence of Corynebacterium casei LMG S-19264T (=DSM 44701T), isolated from a smear-ripened cheese.</title>
        <authorList>
            <consortium name="US DOE Joint Genome Institute (JGI-PGF)"/>
            <person name="Walter F."/>
            <person name="Albersmeier A."/>
            <person name="Kalinowski J."/>
            <person name="Ruckert C."/>
        </authorList>
    </citation>
    <scope>NUCLEOTIDE SEQUENCE</scope>
    <source>
        <strain evidence="2">JCM 4490</strain>
    </source>
</reference>
<gene>
    <name evidence="2" type="ORF">GCM10010503_39340</name>
</gene>
<evidence type="ECO:0000313" key="2">
    <source>
        <dbReference type="EMBL" id="GGW58411.1"/>
    </source>
</evidence>
<dbReference type="RefSeq" id="WP_190016611.1">
    <property type="nucleotide sequence ID" value="NZ_BMUE01000008.1"/>
</dbReference>
<name>A0A918MSZ7_9ACTN</name>
<reference evidence="2" key="2">
    <citation type="submission" date="2020-09" db="EMBL/GenBank/DDBJ databases">
        <authorList>
            <person name="Sun Q."/>
            <person name="Ohkuma M."/>
        </authorList>
    </citation>
    <scope>NUCLEOTIDE SEQUENCE</scope>
    <source>
        <strain evidence="2">JCM 4490</strain>
    </source>
</reference>
<feature type="chain" id="PRO_5038439142" description="Chitinase" evidence="1">
    <location>
        <begin position="26"/>
        <end position="91"/>
    </location>
</feature>
<evidence type="ECO:0000313" key="3">
    <source>
        <dbReference type="Proteomes" id="UP000620224"/>
    </source>
</evidence>
<sequence>MRTRLAFTGAAVAAALLIGGTAATAAQAVPASPQTSTASTLVAGPLSYTDVGTYRTYSACHADGKASIYSDWYCKPSTTTTNWHLMVNLNS</sequence>
<dbReference type="Proteomes" id="UP000620224">
    <property type="component" value="Unassembled WGS sequence"/>
</dbReference>
<feature type="signal peptide" evidence="1">
    <location>
        <begin position="1"/>
        <end position="25"/>
    </location>
</feature>
<keyword evidence="1" id="KW-0732">Signal</keyword>
<evidence type="ECO:0008006" key="4">
    <source>
        <dbReference type="Google" id="ProtNLM"/>
    </source>
</evidence>
<organism evidence="2 3">
    <name type="scientific">Streptomyces lucensis JCM 4490</name>
    <dbReference type="NCBI Taxonomy" id="1306176"/>
    <lineage>
        <taxon>Bacteria</taxon>
        <taxon>Bacillati</taxon>
        <taxon>Actinomycetota</taxon>
        <taxon>Actinomycetes</taxon>
        <taxon>Kitasatosporales</taxon>
        <taxon>Streptomycetaceae</taxon>
        <taxon>Streptomyces</taxon>
    </lineage>
</organism>
<dbReference type="AlphaFoldDB" id="A0A918MSZ7"/>